<dbReference type="InterPro" id="IPR036388">
    <property type="entry name" value="WH-like_DNA-bd_sf"/>
</dbReference>
<feature type="domain" description="S1 motif" evidence="2">
    <location>
        <begin position="147"/>
        <end position="208"/>
    </location>
</feature>
<dbReference type="InterPro" id="IPR040764">
    <property type="entry name" value="CvfB_WH"/>
</dbReference>
<evidence type="ECO:0000259" key="2">
    <source>
        <dbReference type="PROSITE" id="PS50126"/>
    </source>
</evidence>
<dbReference type="InterPro" id="IPR003029">
    <property type="entry name" value="S1_domain"/>
</dbReference>
<dbReference type="PANTHER" id="PTHR37296:SF1">
    <property type="entry name" value="CONSERVED VIRULENCE FACTOR B"/>
    <property type="match status" value="1"/>
</dbReference>
<dbReference type="PIRSF" id="PIRSF012524">
    <property type="entry name" value="YitL_S1"/>
    <property type="match status" value="1"/>
</dbReference>
<dbReference type="SMART" id="SM00316">
    <property type="entry name" value="S1"/>
    <property type="match status" value="3"/>
</dbReference>
<dbReference type="Proteomes" id="UP000260812">
    <property type="component" value="Unassembled WGS sequence"/>
</dbReference>
<dbReference type="PROSITE" id="PS50126">
    <property type="entry name" value="S1"/>
    <property type="match status" value="1"/>
</dbReference>
<proteinExistence type="inferred from homology"/>
<dbReference type="InterPro" id="IPR014464">
    <property type="entry name" value="CvfB_fam"/>
</dbReference>
<name>A0A3E3HX45_9FIRM</name>
<dbReference type="SUPFAM" id="SSF50249">
    <property type="entry name" value="Nucleic acid-binding proteins"/>
    <property type="match status" value="1"/>
</dbReference>
<sequence>MQIELGKMQELTVVKKVDFGVYLAPEDNREDKVLLPGKQVPEGCGLGDRITVFVYRDSRDRLISTTTKPGLCLGEVAVLTVAQTGKLGAFLDWGLEKDLFLPFKEQTRRVQEGESFPAALYVDKSGRLCATMKIYHYLKTDSPYHKDDRVSGHLYEISRQFGAFVAVDNQYSALIPPREMYGELKVGDTVEARVIAVHEDGKLDLSVRDKAYLIIETDADKVMRLIESFDGVLPFNDKASPEVIKRETNMSKNEFKRAVGHLLKNGLIEITEKSIRKIK</sequence>
<dbReference type="RefSeq" id="WP_117545597.1">
    <property type="nucleotide sequence ID" value="NZ_JBKUNB010000019.1"/>
</dbReference>
<dbReference type="GO" id="GO:0003676">
    <property type="term" value="F:nucleic acid binding"/>
    <property type="evidence" value="ECO:0007669"/>
    <property type="project" value="InterPro"/>
</dbReference>
<protein>
    <submittedName>
        <fullName evidence="3">S1 RNA-binding domain-containing protein</fullName>
    </submittedName>
</protein>
<dbReference type="Pfam" id="PF21543">
    <property type="entry name" value="CvfB_2nd"/>
    <property type="match status" value="1"/>
</dbReference>
<gene>
    <name evidence="3" type="ORF">DXC51_24695</name>
</gene>
<dbReference type="InterPro" id="IPR012340">
    <property type="entry name" value="NA-bd_OB-fold"/>
</dbReference>
<dbReference type="InterPro" id="IPR048587">
    <property type="entry name" value="CvfB_S1_3rd"/>
</dbReference>
<comment type="similarity">
    <text evidence="1">Belongs to the CvfB family.</text>
</comment>
<reference evidence="3" key="1">
    <citation type="submission" date="2018-08" db="EMBL/GenBank/DDBJ databases">
        <title>A genome reference for cultivated species of the human gut microbiota.</title>
        <authorList>
            <person name="Zou Y."/>
            <person name="Xue W."/>
            <person name="Luo G."/>
        </authorList>
    </citation>
    <scope>NUCLEOTIDE SEQUENCE [LARGE SCALE GENOMIC DNA]</scope>
    <source>
        <strain evidence="3">TF05-5AC</strain>
    </source>
</reference>
<accession>A0A3E3HX45</accession>
<comment type="caution">
    <text evidence="3">The sequence shown here is derived from an EMBL/GenBank/DDBJ whole genome shotgun (WGS) entry which is preliminary data.</text>
</comment>
<evidence type="ECO:0000256" key="1">
    <source>
        <dbReference type="PIRNR" id="PIRNR012524"/>
    </source>
</evidence>
<dbReference type="EMBL" id="QVLV01000026">
    <property type="protein sequence ID" value="RGE56396.1"/>
    <property type="molecule type" value="Genomic_DNA"/>
</dbReference>
<dbReference type="Pfam" id="PF17783">
    <property type="entry name" value="WHD_CvfB"/>
    <property type="match status" value="1"/>
</dbReference>
<dbReference type="GeneID" id="97989963"/>
<evidence type="ECO:0000313" key="4">
    <source>
        <dbReference type="Proteomes" id="UP000260812"/>
    </source>
</evidence>
<keyword evidence="4" id="KW-1185">Reference proteome</keyword>
<evidence type="ECO:0000313" key="3">
    <source>
        <dbReference type="EMBL" id="RGE56396.1"/>
    </source>
</evidence>
<dbReference type="Gene3D" id="1.10.10.10">
    <property type="entry name" value="Winged helix-like DNA-binding domain superfamily/Winged helix DNA-binding domain"/>
    <property type="match status" value="1"/>
</dbReference>
<dbReference type="PANTHER" id="PTHR37296">
    <property type="entry name" value="CONSERVED VIRULENCE FACTOR B"/>
    <property type="match status" value="1"/>
</dbReference>
<dbReference type="Gene3D" id="2.40.50.140">
    <property type="entry name" value="Nucleic acid-binding proteins"/>
    <property type="match status" value="2"/>
</dbReference>
<dbReference type="Pfam" id="PF13509">
    <property type="entry name" value="S1_2"/>
    <property type="match status" value="2"/>
</dbReference>
<dbReference type="AlphaFoldDB" id="A0A3E3HX45"/>
<dbReference type="InterPro" id="IPR039566">
    <property type="entry name" value="CvfB_S1_st"/>
</dbReference>
<organism evidence="3 4">
    <name type="scientific">Eisenbergiella massiliensis</name>
    <dbReference type="NCBI Taxonomy" id="1720294"/>
    <lineage>
        <taxon>Bacteria</taxon>
        <taxon>Bacillati</taxon>
        <taxon>Bacillota</taxon>
        <taxon>Clostridia</taxon>
        <taxon>Lachnospirales</taxon>
        <taxon>Lachnospiraceae</taxon>
        <taxon>Eisenbergiella</taxon>
    </lineage>
</organism>